<organism evidence="1 2">
    <name type="scientific">Hygrophoropsis aurantiaca</name>
    <dbReference type="NCBI Taxonomy" id="72124"/>
    <lineage>
        <taxon>Eukaryota</taxon>
        <taxon>Fungi</taxon>
        <taxon>Dikarya</taxon>
        <taxon>Basidiomycota</taxon>
        <taxon>Agaricomycotina</taxon>
        <taxon>Agaricomycetes</taxon>
        <taxon>Agaricomycetidae</taxon>
        <taxon>Boletales</taxon>
        <taxon>Coniophorineae</taxon>
        <taxon>Hygrophoropsidaceae</taxon>
        <taxon>Hygrophoropsis</taxon>
    </lineage>
</organism>
<dbReference type="Proteomes" id="UP000790377">
    <property type="component" value="Unassembled WGS sequence"/>
</dbReference>
<protein>
    <submittedName>
        <fullName evidence="1">Uncharacterized protein</fullName>
    </submittedName>
</protein>
<dbReference type="EMBL" id="MU267661">
    <property type="protein sequence ID" value="KAH7912046.1"/>
    <property type="molecule type" value="Genomic_DNA"/>
</dbReference>
<reference evidence="1" key="1">
    <citation type="journal article" date="2021" name="New Phytol.">
        <title>Evolutionary innovations through gain and loss of genes in the ectomycorrhizal Boletales.</title>
        <authorList>
            <person name="Wu G."/>
            <person name="Miyauchi S."/>
            <person name="Morin E."/>
            <person name="Kuo A."/>
            <person name="Drula E."/>
            <person name="Varga T."/>
            <person name="Kohler A."/>
            <person name="Feng B."/>
            <person name="Cao Y."/>
            <person name="Lipzen A."/>
            <person name="Daum C."/>
            <person name="Hundley H."/>
            <person name="Pangilinan J."/>
            <person name="Johnson J."/>
            <person name="Barry K."/>
            <person name="LaButti K."/>
            <person name="Ng V."/>
            <person name="Ahrendt S."/>
            <person name="Min B."/>
            <person name="Choi I.G."/>
            <person name="Park H."/>
            <person name="Plett J.M."/>
            <person name="Magnuson J."/>
            <person name="Spatafora J.W."/>
            <person name="Nagy L.G."/>
            <person name="Henrissat B."/>
            <person name="Grigoriev I.V."/>
            <person name="Yang Z.L."/>
            <person name="Xu J."/>
            <person name="Martin F.M."/>
        </authorList>
    </citation>
    <scope>NUCLEOTIDE SEQUENCE</scope>
    <source>
        <strain evidence="1">ATCC 28755</strain>
    </source>
</reference>
<sequence length="788" mass="88866">MEIKDDTYKQFVSKEWIGCGKKYPECDTPPHILTARAAVLAIPDTYAGTYLPHPHLSVLDFLRVPFPAQPSVLVSEQADASCFSALRANEELTCLRTRKIPPSEWIQKLEKAFGQAWFDGAQSIVDRQFGQQSRLPLWVITYWKETSIIIQKRGKWKDGTSWLNAMGQDHKNPCIGEADEARETLSSLAWGATLCGVGRGLTVEVLAVLLSGKWINDDIINMSMRYLAERTHLFPELSRSTIIAPLIFSYNLEHAHTFRGPKTNVSSHLHRYTKLFKEGLRTILYFPAHINNNHWVVFCINFKKRTLQYGDSLSQNGSKPIKMIQATQSWLKGEFGAPFREDQDSLKHGIQEDSFSCGICVVNTIAHNLFGDELFRHSRRYAMRISLFTQLAQSQLDTASESTEFSHHQFRTTQDLIEADDHNMTVVPGSTPVESNEDAETIEPEIVRSNREPETGDGDQLIQDTLSENGYYMEGSEHTSLSPDSPASSLHDLVPDPPIDTDIESECPGPSHAINTLKMKKRRLSVAASTDTNDGLLISDKHVHKKLKQQPATKPSTSLFGPVGISKTAVAEQKLKTAMQDGTLKMNKAKLKNYEDKCRLEDKNVRFRYGTNWEACHSKCGKWYKQKIAYDTSRFATHVKNCKAKGNISTLSGFFVQHTPRSQTQTTTTATNKKVKIPANSQAAQRRCPGITEAIEPLVRSYVRRSGAQGGGSRALHILAKEEYGKTYADLDDDKKEIINIMQRHERTWIIDRELDRVYATNCRKLVGSDDPEDHPYLGFLRDPGVLY</sequence>
<evidence type="ECO:0000313" key="1">
    <source>
        <dbReference type="EMBL" id="KAH7912046.1"/>
    </source>
</evidence>
<gene>
    <name evidence="1" type="ORF">BJ138DRAFT_1112718</name>
</gene>
<evidence type="ECO:0000313" key="2">
    <source>
        <dbReference type="Proteomes" id="UP000790377"/>
    </source>
</evidence>
<name>A0ACB8AGI2_9AGAM</name>
<keyword evidence="2" id="KW-1185">Reference proteome</keyword>
<proteinExistence type="predicted"/>
<accession>A0ACB8AGI2</accession>
<comment type="caution">
    <text evidence="1">The sequence shown here is derived from an EMBL/GenBank/DDBJ whole genome shotgun (WGS) entry which is preliminary data.</text>
</comment>